<sequence>MNPFGGIVQKAFYLGMGLASLASEKAGSTLSEIRSQATKLAEDLVERGEMTTEEARKFVDDLVRQAQQPIGEGKGDAKDDGKSGSQQAPRTIEIFNDDETFAGANPTDVDQLKQKVQALQEELKRMQKS</sequence>
<comment type="caution">
    <text evidence="2">The sequence shown here is derived from an EMBL/GenBank/DDBJ whole genome shotgun (WGS) entry which is preliminary data.</text>
</comment>
<dbReference type="AlphaFoldDB" id="A0AAW9Q3Y4"/>
<dbReference type="RefSeq" id="WP_330484353.1">
    <property type="nucleotide sequence ID" value="NZ_JAZBJZ010000057.1"/>
</dbReference>
<gene>
    <name evidence="2" type="ORF">V2H45_14375</name>
</gene>
<evidence type="ECO:0000313" key="2">
    <source>
        <dbReference type="EMBL" id="MEE3717923.1"/>
    </source>
</evidence>
<feature type="region of interest" description="Disordered" evidence="1">
    <location>
        <begin position="64"/>
        <end position="91"/>
    </location>
</feature>
<evidence type="ECO:0000256" key="1">
    <source>
        <dbReference type="SAM" id="MobiDB-lite"/>
    </source>
</evidence>
<dbReference type="EMBL" id="JAZBJZ010000057">
    <property type="protein sequence ID" value="MEE3717923.1"/>
    <property type="molecule type" value="Genomic_DNA"/>
</dbReference>
<organism evidence="2 3">
    <name type="scientific">Tumidithrix elongata BACA0141</name>
    <dbReference type="NCBI Taxonomy" id="2716417"/>
    <lineage>
        <taxon>Bacteria</taxon>
        <taxon>Bacillati</taxon>
        <taxon>Cyanobacteriota</taxon>
        <taxon>Cyanophyceae</taxon>
        <taxon>Pseudanabaenales</taxon>
        <taxon>Pseudanabaenaceae</taxon>
        <taxon>Tumidithrix</taxon>
        <taxon>Tumidithrix elongata</taxon>
    </lineage>
</organism>
<keyword evidence="3" id="KW-1185">Reference proteome</keyword>
<reference evidence="2" key="1">
    <citation type="submission" date="2024-01" db="EMBL/GenBank/DDBJ databases">
        <title>Bank of Algae and Cyanobacteria of the Azores (BACA) strain genomes.</title>
        <authorList>
            <person name="Luz R."/>
            <person name="Cordeiro R."/>
            <person name="Fonseca A."/>
            <person name="Goncalves V."/>
        </authorList>
    </citation>
    <scope>NUCLEOTIDE SEQUENCE</scope>
    <source>
        <strain evidence="2">BACA0141</strain>
    </source>
</reference>
<feature type="compositionally biased region" description="Basic and acidic residues" evidence="1">
    <location>
        <begin position="73"/>
        <end position="82"/>
    </location>
</feature>
<evidence type="ECO:0008006" key="4">
    <source>
        <dbReference type="Google" id="ProtNLM"/>
    </source>
</evidence>
<accession>A0AAW9Q3Y4</accession>
<name>A0AAW9Q3Y4_9CYAN</name>
<proteinExistence type="predicted"/>
<dbReference type="Proteomes" id="UP001333818">
    <property type="component" value="Unassembled WGS sequence"/>
</dbReference>
<evidence type="ECO:0000313" key="3">
    <source>
        <dbReference type="Proteomes" id="UP001333818"/>
    </source>
</evidence>
<protein>
    <recommendedName>
        <fullName evidence="4">Polyhydroxyalkanoate synthesis regulator phasin</fullName>
    </recommendedName>
</protein>